<dbReference type="Proteomes" id="UP000530514">
    <property type="component" value="Unassembled WGS sequence"/>
</dbReference>
<dbReference type="RefSeq" id="WP_033102474.1">
    <property type="nucleotide sequence ID" value="NZ_JACEIP010000049.1"/>
</dbReference>
<dbReference type="Pfam" id="PF05708">
    <property type="entry name" value="Peptidase_C92"/>
    <property type="match status" value="1"/>
</dbReference>
<dbReference type="InterPro" id="IPR024453">
    <property type="entry name" value="Peptidase_C92"/>
</dbReference>
<dbReference type="InterPro" id="IPR038765">
    <property type="entry name" value="Papain-like_cys_pep_sf"/>
</dbReference>
<dbReference type="OrthoDB" id="1708048at2"/>
<sequence>MRKIIGVVVFGLFVLFIFFLCFNATPATETESAVSNPTENLPPNYAAPAQRAIGFSEDEYKELINALGSERLVHEYIFKTGKMIPGTILITPESSKVFIGDTIRFGHAAIVGPSGDKVIEAPGMKEKIREVPLSKWIKRYKMWTAYVVKGATMEQRVDAAKYALRQVQEGKGYVKTVRGLLYDKKSEEAFYCSSLVWRAWWEASDGKIDIDYNDNQAVNWRDDPTISNLSLLDFARYLDYNKFYEKVFPVEIIKDPSVVPIAQSVDANWYPITQN</sequence>
<protein>
    <recommendedName>
        <fullName evidence="3">Permuted papain-like amidase enzyme, YaeF/YiiX, C92 family</fullName>
    </recommendedName>
</protein>
<comment type="caution">
    <text evidence="1">The sequence shown here is derived from an EMBL/GenBank/DDBJ whole genome shotgun (WGS) entry which is preliminary data.</text>
</comment>
<organism evidence="1 2">
    <name type="scientific">Thermoactinomyces daqus</name>
    <dbReference type="NCBI Taxonomy" id="1329516"/>
    <lineage>
        <taxon>Bacteria</taxon>
        <taxon>Bacillati</taxon>
        <taxon>Bacillota</taxon>
        <taxon>Bacilli</taxon>
        <taxon>Bacillales</taxon>
        <taxon>Thermoactinomycetaceae</taxon>
        <taxon>Thermoactinomyces</taxon>
    </lineage>
</organism>
<dbReference type="EMBL" id="JACEIP010000049">
    <property type="protein sequence ID" value="MBA4544607.1"/>
    <property type="molecule type" value="Genomic_DNA"/>
</dbReference>
<evidence type="ECO:0008006" key="3">
    <source>
        <dbReference type="Google" id="ProtNLM"/>
    </source>
</evidence>
<gene>
    <name evidence="1" type="ORF">H1164_17405</name>
</gene>
<reference evidence="1 2" key="1">
    <citation type="submission" date="2020-07" db="EMBL/GenBank/DDBJ databases">
        <authorList>
            <person name="Feng H."/>
        </authorList>
    </citation>
    <scope>NUCLEOTIDE SEQUENCE [LARGE SCALE GENOMIC DNA]</scope>
    <source>
        <strain evidence="2">s-11</strain>
    </source>
</reference>
<name>A0A7W1XDE0_9BACL</name>
<accession>A0A7W1XDE0</accession>
<evidence type="ECO:0000313" key="2">
    <source>
        <dbReference type="Proteomes" id="UP000530514"/>
    </source>
</evidence>
<dbReference type="SUPFAM" id="SSF54001">
    <property type="entry name" value="Cysteine proteinases"/>
    <property type="match status" value="1"/>
</dbReference>
<dbReference type="AlphaFoldDB" id="A0A7W1XDE0"/>
<dbReference type="Gene3D" id="3.90.1720.10">
    <property type="entry name" value="endopeptidase domain like (from Nostoc punctiforme)"/>
    <property type="match status" value="1"/>
</dbReference>
<proteinExistence type="predicted"/>
<evidence type="ECO:0000313" key="1">
    <source>
        <dbReference type="EMBL" id="MBA4544607.1"/>
    </source>
</evidence>
<keyword evidence="2" id="KW-1185">Reference proteome</keyword>